<evidence type="ECO:0000313" key="2">
    <source>
        <dbReference type="Proteomes" id="UP000515211"/>
    </source>
</evidence>
<gene>
    <name evidence="3" type="primary">LOC107495240</name>
</gene>
<proteinExistence type="predicted"/>
<dbReference type="GeneID" id="107495240"/>
<protein>
    <submittedName>
        <fullName evidence="3">Uncharacterized protein LOC107495240</fullName>
    </submittedName>
</protein>
<evidence type="ECO:0000256" key="1">
    <source>
        <dbReference type="SAM" id="Phobius"/>
    </source>
</evidence>
<dbReference type="Proteomes" id="UP000515211">
    <property type="component" value="Chromosome 1"/>
</dbReference>
<sequence>MCLYHWLHCSATMTPSMHLSPCVLARCLASWYSKLKMEIKANQIHSLSKYLIVFHASEAIKGIEPMTTPTMEKSEIKLYICWLFTLYMLCFIFVSSFLLYILFKLGFFPNKTRHKSTIRLDLSEEYD</sequence>
<dbReference type="AlphaFoldDB" id="A0A9C6TEA9"/>
<name>A0A9C6TEA9_ARADU</name>
<feature type="transmembrane region" description="Helical" evidence="1">
    <location>
        <begin position="76"/>
        <end position="103"/>
    </location>
</feature>
<accession>A0A9C6TEA9</accession>
<organism evidence="2 3">
    <name type="scientific">Arachis duranensis</name>
    <name type="common">Wild peanut</name>
    <dbReference type="NCBI Taxonomy" id="130453"/>
    <lineage>
        <taxon>Eukaryota</taxon>
        <taxon>Viridiplantae</taxon>
        <taxon>Streptophyta</taxon>
        <taxon>Embryophyta</taxon>
        <taxon>Tracheophyta</taxon>
        <taxon>Spermatophyta</taxon>
        <taxon>Magnoliopsida</taxon>
        <taxon>eudicotyledons</taxon>
        <taxon>Gunneridae</taxon>
        <taxon>Pentapetalae</taxon>
        <taxon>rosids</taxon>
        <taxon>fabids</taxon>
        <taxon>Fabales</taxon>
        <taxon>Fabaceae</taxon>
        <taxon>Papilionoideae</taxon>
        <taxon>50 kb inversion clade</taxon>
        <taxon>dalbergioids sensu lato</taxon>
        <taxon>Dalbergieae</taxon>
        <taxon>Pterocarpus clade</taxon>
        <taxon>Arachis</taxon>
    </lineage>
</organism>
<keyword evidence="1" id="KW-0472">Membrane</keyword>
<evidence type="ECO:0000313" key="3">
    <source>
        <dbReference type="RefSeq" id="XP_052108732.1"/>
    </source>
</evidence>
<keyword evidence="1" id="KW-1133">Transmembrane helix</keyword>
<dbReference type="RefSeq" id="XP_052108732.1">
    <property type="nucleotide sequence ID" value="XM_052252772.1"/>
</dbReference>
<reference evidence="3" key="2">
    <citation type="submission" date="2025-08" db="UniProtKB">
        <authorList>
            <consortium name="RefSeq"/>
        </authorList>
    </citation>
    <scope>IDENTIFICATION</scope>
    <source>
        <tissue evidence="3">Whole plant</tissue>
    </source>
</reference>
<dbReference type="KEGG" id="adu:107495240"/>
<reference evidence="2" key="1">
    <citation type="journal article" date="2016" name="Nat. Genet.">
        <title>The genome sequences of Arachis duranensis and Arachis ipaensis, the diploid ancestors of cultivated peanut.</title>
        <authorList>
            <person name="Bertioli D.J."/>
            <person name="Cannon S.B."/>
            <person name="Froenicke L."/>
            <person name="Huang G."/>
            <person name="Farmer A.D."/>
            <person name="Cannon E.K."/>
            <person name="Liu X."/>
            <person name="Gao D."/>
            <person name="Clevenger J."/>
            <person name="Dash S."/>
            <person name="Ren L."/>
            <person name="Moretzsohn M.C."/>
            <person name="Shirasawa K."/>
            <person name="Huang W."/>
            <person name="Vidigal B."/>
            <person name="Abernathy B."/>
            <person name="Chu Y."/>
            <person name="Niederhuth C.E."/>
            <person name="Umale P."/>
            <person name="Araujo A.C."/>
            <person name="Kozik A."/>
            <person name="Kim K.D."/>
            <person name="Burow M.D."/>
            <person name="Varshney R.K."/>
            <person name="Wang X."/>
            <person name="Zhang X."/>
            <person name="Barkley N."/>
            <person name="Guimaraes P.M."/>
            <person name="Isobe S."/>
            <person name="Guo B."/>
            <person name="Liao B."/>
            <person name="Stalker H.T."/>
            <person name="Schmitz R.J."/>
            <person name="Scheffler B.E."/>
            <person name="Leal-Bertioli S.C."/>
            <person name="Xun X."/>
            <person name="Jackson S.A."/>
            <person name="Michelmore R."/>
            <person name="Ozias-Akins P."/>
        </authorList>
    </citation>
    <scope>NUCLEOTIDE SEQUENCE [LARGE SCALE GENOMIC DNA]</scope>
    <source>
        <strain evidence="2">cv. V14167</strain>
    </source>
</reference>
<keyword evidence="1" id="KW-0812">Transmembrane</keyword>
<keyword evidence="2" id="KW-1185">Reference proteome</keyword>